<dbReference type="Proteomes" id="UP000015453">
    <property type="component" value="Unassembled WGS sequence"/>
</dbReference>
<dbReference type="InterPro" id="IPR021950">
    <property type="entry name" value="Spt20"/>
</dbReference>
<dbReference type="GO" id="GO:0000124">
    <property type="term" value="C:SAGA complex"/>
    <property type="evidence" value="ECO:0007669"/>
    <property type="project" value="InterPro"/>
</dbReference>
<accession>S8DWQ7</accession>
<dbReference type="AlphaFoldDB" id="S8DWQ7"/>
<dbReference type="GO" id="GO:0006357">
    <property type="term" value="P:regulation of transcription by RNA polymerase II"/>
    <property type="evidence" value="ECO:0007669"/>
    <property type="project" value="TreeGrafter"/>
</dbReference>
<evidence type="ECO:0000313" key="3">
    <source>
        <dbReference type="Proteomes" id="UP000015453"/>
    </source>
</evidence>
<evidence type="ECO:0000313" key="2">
    <source>
        <dbReference type="EMBL" id="EPS67658.1"/>
    </source>
</evidence>
<dbReference type="GO" id="GO:0003712">
    <property type="term" value="F:transcription coregulator activity"/>
    <property type="evidence" value="ECO:0007669"/>
    <property type="project" value="InterPro"/>
</dbReference>
<gene>
    <name evidence="2" type="ORF">M569_07115</name>
</gene>
<comment type="caution">
    <text evidence="2">The sequence shown here is derived from an EMBL/GenBank/DDBJ whole genome shotgun (WGS) entry which is preliminary data.</text>
</comment>
<dbReference type="EMBL" id="AUSU01002992">
    <property type="protein sequence ID" value="EPS67658.1"/>
    <property type="molecule type" value="Genomic_DNA"/>
</dbReference>
<proteinExistence type="predicted"/>
<keyword evidence="3" id="KW-1185">Reference proteome</keyword>
<protein>
    <submittedName>
        <fullName evidence="2">Uncharacterized protein</fullName>
    </submittedName>
</protein>
<evidence type="ECO:0000256" key="1">
    <source>
        <dbReference type="SAM" id="MobiDB-lite"/>
    </source>
</evidence>
<dbReference type="OrthoDB" id="1932706at2759"/>
<organism evidence="2 3">
    <name type="scientific">Genlisea aurea</name>
    <dbReference type="NCBI Taxonomy" id="192259"/>
    <lineage>
        <taxon>Eukaryota</taxon>
        <taxon>Viridiplantae</taxon>
        <taxon>Streptophyta</taxon>
        <taxon>Embryophyta</taxon>
        <taxon>Tracheophyta</taxon>
        <taxon>Spermatophyta</taxon>
        <taxon>Magnoliopsida</taxon>
        <taxon>eudicotyledons</taxon>
        <taxon>Gunneridae</taxon>
        <taxon>Pentapetalae</taxon>
        <taxon>asterids</taxon>
        <taxon>lamiids</taxon>
        <taxon>Lamiales</taxon>
        <taxon>Lentibulariaceae</taxon>
        <taxon>Genlisea</taxon>
    </lineage>
</organism>
<dbReference type="PANTHER" id="PTHR13526:SF8">
    <property type="entry name" value="TRANSCRIPTION FACTOR SPT20 HOMOLOG"/>
    <property type="match status" value="1"/>
</dbReference>
<name>S8DWQ7_9LAMI</name>
<reference evidence="2 3" key="1">
    <citation type="journal article" date="2013" name="BMC Genomics">
        <title>The miniature genome of a carnivorous plant Genlisea aurea contains a low number of genes and short non-coding sequences.</title>
        <authorList>
            <person name="Leushkin E.V."/>
            <person name="Sutormin R.A."/>
            <person name="Nabieva E.R."/>
            <person name="Penin A.A."/>
            <person name="Kondrashov A.S."/>
            <person name="Logacheva M.D."/>
        </authorList>
    </citation>
    <scope>NUCLEOTIDE SEQUENCE [LARGE SCALE GENOMIC DNA]</scope>
</reference>
<sequence>MGISFKVSKTGKRFQPKPLSSGFVSQEEELEGPGFAASKHDNSSVPRPPRDLGENRGTRDVSGAEVSFTLSLFPDGYSIAKPVEDESSQLPINLPKSLLPYDRASETLFSAIECGRLPADILDDIPGKYVDGALFGIIESALLKGLMKILELFQMIPGLMVI</sequence>
<feature type="region of interest" description="Disordered" evidence="1">
    <location>
        <begin position="1"/>
        <end position="61"/>
    </location>
</feature>
<dbReference type="PANTHER" id="PTHR13526">
    <property type="entry name" value="TRANSCRIPTION FACTOR SPT20 HOMOLOG"/>
    <property type="match status" value="1"/>
</dbReference>
<feature type="compositionally biased region" description="Basic and acidic residues" evidence="1">
    <location>
        <begin position="38"/>
        <end position="59"/>
    </location>
</feature>